<dbReference type="Proteomes" id="UP000593626">
    <property type="component" value="Chromosome"/>
</dbReference>
<keyword evidence="8" id="KW-1185">Reference proteome</keyword>
<dbReference type="Gene3D" id="3.30.2350.10">
    <property type="entry name" value="Pseudouridine synthase"/>
    <property type="match status" value="1"/>
</dbReference>
<sequence>MEQQDLLTIPILDRWNGLTMEELFKGVWQLPKKPLHELRMSKRVLVNGEESRFSDVVKSGDVLSLPLLAEKTTHYVRDTAPIDVLYEDDHILVIHKPSGIDTHPNDLAQSGTLTNRVEAYLASRGKKEDALFVHRLDRDTSGAILFAKHKFIHRMLDKALQEREIKRTYHALVHGKWKKSMTIRDSIGEDRHHGSRRRVSNRGQTAVTHVTLLKSSPTFSLVACQLDTGRTHQIRVHLSHYGHPIVGDTLYGGKPMLKHQALHAKELRFYHPFLAKEIVVEAPLPRNWDSFLSELK</sequence>
<keyword evidence="5" id="KW-0413">Isomerase</keyword>
<organism evidence="7 8">
    <name type="scientific">Mangrovibacillus cuniculi</name>
    <dbReference type="NCBI Taxonomy" id="2593652"/>
    <lineage>
        <taxon>Bacteria</taxon>
        <taxon>Bacillati</taxon>
        <taxon>Bacillota</taxon>
        <taxon>Bacilli</taxon>
        <taxon>Bacillales</taxon>
        <taxon>Bacillaceae</taxon>
        <taxon>Mangrovibacillus</taxon>
    </lineage>
</organism>
<evidence type="ECO:0000256" key="3">
    <source>
        <dbReference type="PIRSR" id="PIRSR606225-1"/>
    </source>
</evidence>
<dbReference type="RefSeq" id="WP_239673355.1">
    <property type="nucleotide sequence ID" value="NZ_CP049742.1"/>
</dbReference>
<comment type="function">
    <text evidence="5">Responsible for synthesis of pseudouridine from uracil.</text>
</comment>
<proteinExistence type="inferred from homology"/>
<dbReference type="InterPro" id="IPR006145">
    <property type="entry name" value="PsdUridine_synth_RsuA/RluA"/>
</dbReference>
<comment type="similarity">
    <text evidence="2 5">Belongs to the pseudouridine synthase RluA family.</text>
</comment>
<evidence type="ECO:0000313" key="8">
    <source>
        <dbReference type="Proteomes" id="UP000593626"/>
    </source>
</evidence>
<dbReference type="InterPro" id="IPR020103">
    <property type="entry name" value="PsdUridine_synth_cat_dom_sf"/>
</dbReference>
<protein>
    <recommendedName>
        <fullName evidence="5">Pseudouridine synthase</fullName>
        <ecNumber evidence="5">5.4.99.-</ecNumber>
    </recommendedName>
</protein>
<evidence type="ECO:0000259" key="6">
    <source>
        <dbReference type="Pfam" id="PF00849"/>
    </source>
</evidence>
<dbReference type="AlphaFoldDB" id="A0A7S8C9I3"/>
<dbReference type="EMBL" id="CP049742">
    <property type="protein sequence ID" value="QPC45837.1"/>
    <property type="molecule type" value="Genomic_DNA"/>
</dbReference>
<dbReference type="SUPFAM" id="SSF55120">
    <property type="entry name" value="Pseudouridine synthase"/>
    <property type="match status" value="1"/>
</dbReference>
<comment type="catalytic activity">
    <reaction evidence="1 5">
        <text>a uridine in RNA = a pseudouridine in RNA</text>
        <dbReference type="Rhea" id="RHEA:48348"/>
        <dbReference type="Rhea" id="RHEA-COMP:12068"/>
        <dbReference type="Rhea" id="RHEA-COMP:12069"/>
        <dbReference type="ChEBI" id="CHEBI:65314"/>
        <dbReference type="ChEBI" id="CHEBI:65315"/>
    </reaction>
</comment>
<keyword evidence="4" id="KW-0694">RNA-binding</keyword>
<dbReference type="GO" id="GO:0003723">
    <property type="term" value="F:RNA binding"/>
    <property type="evidence" value="ECO:0007669"/>
    <property type="project" value="UniProtKB-KW"/>
</dbReference>
<dbReference type="CDD" id="cd02869">
    <property type="entry name" value="PseudoU_synth_RluA_like"/>
    <property type="match status" value="1"/>
</dbReference>
<dbReference type="PANTHER" id="PTHR21600:SF71">
    <property type="entry name" value="PSEUDOURIDINE SYNTHASE"/>
    <property type="match status" value="1"/>
</dbReference>
<dbReference type="KEGG" id="mcui:G8O30_02125"/>
<accession>A0A7S8C9I3</accession>
<name>A0A7S8C9I3_9BACI</name>
<reference evidence="7 8" key="1">
    <citation type="submission" date="2019-07" db="EMBL/GenBank/DDBJ databases">
        <title>Genome sequence of 2 isolates from Red Sea Mangroves.</title>
        <authorList>
            <person name="Sefrji F."/>
            <person name="Michoud G."/>
            <person name="Merlino G."/>
            <person name="Daffonchio D."/>
        </authorList>
    </citation>
    <scope>NUCLEOTIDE SEQUENCE [LARGE SCALE GENOMIC DNA]</scope>
    <source>
        <strain evidence="7 8">R1DC41</strain>
    </source>
</reference>
<gene>
    <name evidence="7" type="ORF">G8O30_02125</name>
</gene>
<dbReference type="EC" id="5.4.99.-" evidence="5"/>
<dbReference type="GO" id="GO:0000455">
    <property type="term" value="P:enzyme-directed rRNA pseudouridine synthesis"/>
    <property type="evidence" value="ECO:0007669"/>
    <property type="project" value="TreeGrafter"/>
</dbReference>
<dbReference type="InterPro" id="IPR006224">
    <property type="entry name" value="PsdUridine_synth_RluA-like_CS"/>
</dbReference>
<dbReference type="PANTHER" id="PTHR21600">
    <property type="entry name" value="MITOCHONDRIAL RNA PSEUDOURIDINE SYNTHASE"/>
    <property type="match status" value="1"/>
</dbReference>
<dbReference type="PROSITE" id="PS50889">
    <property type="entry name" value="S4"/>
    <property type="match status" value="1"/>
</dbReference>
<evidence type="ECO:0000256" key="4">
    <source>
        <dbReference type="PROSITE-ProRule" id="PRU00182"/>
    </source>
</evidence>
<dbReference type="InterPro" id="IPR006225">
    <property type="entry name" value="PsdUridine_synth_RluC/D"/>
</dbReference>
<dbReference type="NCBIfam" id="TIGR00005">
    <property type="entry name" value="rluA_subfam"/>
    <property type="match status" value="1"/>
</dbReference>
<feature type="active site" evidence="3">
    <location>
        <position position="137"/>
    </location>
</feature>
<dbReference type="PROSITE" id="PS01129">
    <property type="entry name" value="PSI_RLU"/>
    <property type="match status" value="1"/>
</dbReference>
<dbReference type="InterPro" id="IPR050188">
    <property type="entry name" value="RluA_PseudoU_synthase"/>
</dbReference>
<dbReference type="Pfam" id="PF00849">
    <property type="entry name" value="PseudoU_synth_2"/>
    <property type="match status" value="1"/>
</dbReference>
<dbReference type="GO" id="GO:0009982">
    <property type="term" value="F:pseudouridine synthase activity"/>
    <property type="evidence" value="ECO:0007669"/>
    <property type="project" value="InterPro"/>
</dbReference>
<feature type="domain" description="Pseudouridine synthase RsuA/RluA-like" evidence="6">
    <location>
        <begin position="90"/>
        <end position="240"/>
    </location>
</feature>
<evidence type="ECO:0000256" key="1">
    <source>
        <dbReference type="ARBA" id="ARBA00000073"/>
    </source>
</evidence>
<dbReference type="GO" id="GO:0140098">
    <property type="term" value="F:catalytic activity, acting on RNA"/>
    <property type="evidence" value="ECO:0007669"/>
    <property type="project" value="UniProtKB-ARBA"/>
</dbReference>
<evidence type="ECO:0000313" key="7">
    <source>
        <dbReference type="EMBL" id="QPC45837.1"/>
    </source>
</evidence>
<evidence type="ECO:0000256" key="5">
    <source>
        <dbReference type="RuleBase" id="RU362028"/>
    </source>
</evidence>
<evidence type="ECO:0000256" key="2">
    <source>
        <dbReference type="ARBA" id="ARBA00010876"/>
    </source>
</evidence>